<feature type="region of interest" description="Disordered" evidence="1">
    <location>
        <begin position="82"/>
        <end position="114"/>
    </location>
</feature>
<feature type="region of interest" description="Disordered" evidence="1">
    <location>
        <begin position="139"/>
        <end position="176"/>
    </location>
</feature>
<accession>I7M4D7</accession>
<feature type="compositionally biased region" description="Low complexity" evidence="1">
    <location>
        <begin position="139"/>
        <end position="151"/>
    </location>
</feature>
<feature type="compositionally biased region" description="Polar residues" evidence="1">
    <location>
        <begin position="429"/>
        <end position="447"/>
    </location>
</feature>
<reference evidence="3" key="1">
    <citation type="journal article" date="2006" name="PLoS Biol.">
        <title>Macronuclear genome sequence of the ciliate Tetrahymena thermophila, a model eukaryote.</title>
        <authorList>
            <person name="Eisen J.A."/>
            <person name="Coyne R.S."/>
            <person name="Wu M."/>
            <person name="Wu D."/>
            <person name="Thiagarajan M."/>
            <person name="Wortman J.R."/>
            <person name="Badger J.H."/>
            <person name="Ren Q."/>
            <person name="Amedeo P."/>
            <person name="Jones K.M."/>
            <person name="Tallon L.J."/>
            <person name="Delcher A.L."/>
            <person name="Salzberg S.L."/>
            <person name="Silva J.C."/>
            <person name="Haas B.J."/>
            <person name="Majoros W.H."/>
            <person name="Farzad M."/>
            <person name="Carlton J.M."/>
            <person name="Smith R.K. Jr."/>
            <person name="Garg J."/>
            <person name="Pearlman R.E."/>
            <person name="Karrer K.M."/>
            <person name="Sun L."/>
            <person name="Manning G."/>
            <person name="Elde N.C."/>
            <person name="Turkewitz A.P."/>
            <person name="Asai D.J."/>
            <person name="Wilkes D.E."/>
            <person name="Wang Y."/>
            <person name="Cai H."/>
            <person name="Collins K."/>
            <person name="Stewart B.A."/>
            <person name="Lee S.R."/>
            <person name="Wilamowska K."/>
            <person name="Weinberg Z."/>
            <person name="Ruzzo W.L."/>
            <person name="Wloga D."/>
            <person name="Gaertig J."/>
            <person name="Frankel J."/>
            <person name="Tsao C.-C."/>
            <person name="Gorovsky M.A."/>
            <person name="Keeling P.J."/>
            <person name="Waller R.F."/>
            <person name="Patron N.J."/>
            <person name="Cherry J.M."/>
            <person name="Stover N.A."/>
            <person name="Krieger C.J."/>
            <person name="del Toro C."/>
            <person name="Ryder H.F."/>
            <person name="Williamson S.C."/>
            <person name="Barbeau R.A."/>
            <person name="Hamilton E.P."/>
            <person name="Orias E."/>
        </authorList>
    </citation>
    <scope>NUCLEOTIDE SEQUENCE [LARGE SCALE GENOMIC DNA]</scope>
    <source>
        <strain evidence="3">SB210</strain>
    </source>
</reference>
<protein>
    <submittedName>
        <fullName evidence="2">Uncharacterized protein</fullName>
    </submittedName>
</protein>
<dbReference type="GeneID" id="7836705"/>
<evidence type="ECO:0000313" key="2">
    <source>
        <dbReference type="EMBL" id="EAS06284.1"/>
    </source>
</evidence>
<dbReference type="KEGG" id="tet:TTHERM_00328650"/>
<feature type="region of interest" description="Disordered" evidence="1">
    <location>
        <begin position="410"/>
        <end position="467"/>
    </location>
</feature>
<evidence type="ECO:0000313" key="3">
    <source>
        <dbReference type="Proteomes" id="UP000009168"/>
    </source>
</evidence>
<feature type="region of interest" description="Disordered" evidence="1">
    <location>
        <begin position="1"/>
        <end position="49"/>
    </location>
</feature>
<sequence length="732" mass="82875">MITLNKRSVQSSAGIHSPVGQGPGIATPVSVNQAKKKTKKESTKKVGIHSRKLSENRLFYPQSNPIVQNGVISTASLAVQNGNQIPQSPSSYQQHSNNFVGNSHKNPIIMNMNQHANSPQSNYVVVNLTQQNNNQLNQQSQNFHSSNDHQQYLASNNSPFSHQHDNDETGSSDSNQDIKNKLLNLLTQKNDCKKLIASKSSGNSLDFAIGEFGKRKKSPQNQINNNYNIGGIVSNHHHYHLGKKSPSKMKNLLYFQEKTANKSQIQNNSSTQFILSPKETKNIQGIFNQIKPSTKKEQNYMQMHHQNSFSPILSAVLKSKGLSPEKKDSLSPSKENLKNIIAAQKHINPAVSPTSLNSQQIQVQADSKAALKKKMSVPKAVNQDMFSYISKRNSSKERIINLFNSKHEALTDHNTRKSSTLSKKHKSASPENNQQTHKNTKKIINTSQQQQQQQQYLQGTKKSKPFFKKYRPPELDELHSTNTVSQSVPNSSKHIIQNTFNTPNNQNLNNNQNLSSQHLETKKFFFDHNLTPNSLLINSQTINQNMNQIQNINQNNTNMVNISNTNLLSQNNPNNISNSINYSYSARSNNQLSQPPQQQNNTLYQNFVNPYINTTSNQNKIITAAINYNLKNAENRLMKIQEDIYEGGEQSNHTAINEQLQKTFLRTSKLLSGYKARELKWEQEKRALVDEIKFLKNLLYTEQFDDLVINSQMSFFYNHFVCFALVICTLCA</sequence>
<dbReference type="InParanoid" id="I7M4D7"/>
<organism evidence="2 3">
    <name type="scientific">Tetrahymena thermophila (strain SB210)</name>
    <dbReference type="NCBI Taxonomy" id="312017"/>
    <lineage>
        <taxon>Eukaryota</taxon>
        <taxon>Sar</taxon>
        <taxon>Alveolata</taxon>
        <taxon>Ciliophora</taxon>
        <taxon>Intramacronucleata</taxon>
        <taxon>Oligohymenophorea</taxon>
        <taxon>Hymenostomatida</taxon>
        <taxon>Tetrahymenina</taxon>
        <taxon>Tetrahymenidae</taxon>
        <taxon>Tetrahymena</taxon>
    </lineage>
</organism>
<dbReference type="AlphaFoldDB" id="I7M4D7"/>
<name>I7M4D7_TETTS</name>
<keyword evidence="3" id="KW-1185">Reference proteome</keyword>
<feature type="compositionally biased region" description="Polar residues" evidence="1">
    <location>
        <begin position="152"/>
        <end position="161"/>
    </location>
</feature>
<dbReference type="Proteomes" id="UP000009168">
    <property type="component" value="Unassembled WGS sequence"/>
</dbReference>
<gene>
    <name evidence="2" type="ORF">TTHERM_00328650</name>
</gene>
<evidence type="ECO:0000256" key="1">
    <source>
        <dbReference type="SAM" id="MobiDB-lite"/>
    </source>
</evidence>
<dbReference type="RefSeq" id="XP_001026529.1">
    <property type="nucleotide sequence ID" value="XM_001026529.1"/>
</dbReference>
<dbReference type="EMBL" id="GG662299">
    <property type="protein sequence ID" value="EAS06284.1"/>
    <property type="molecule type" value="Genomic_DNA"/>
</dbReference>
<proteinExistence type="predicted"/>
<feature type="compositionally biased region" description="Polar residues" evidence="1">
    <location>
        <begin position="1"/>
        <end position="14"/>
    </location>
</feature>
<dbReference type="HOGENOM" id="CLU_378806_0_0_1"/>